<comment type="caution">
    <text evidence="2">The sequence shown here is derived from an EMBL/GenBank/DDBJ whole genome shotgun (WGS) entry which is preliminary data.</text>
</comment>
<feature type="compositionally biased region" description="Polar residues" evidence="1">
    <location>
        <begin position="52"/>
        <end position="70"/>
    </location>
</feature>
<feature type="compositionally biased region" description="Polar residues" evidence="1">
    <location>
        <begin position="82"/>
        <end position="96"/>
    </location>
</feature>
<protein>
    <submittedName>
        <fullName evidence="2">Uncharacterized protein</fullName>
    </submittedName>
</protein>
<evidence type="ECO:0000313" key="2">
    <source>
        <dbReference type="EMBL" id="KAJ2927962.1"/>
    </source>
</evidence>
<evidence type="ECO:0000256" key="1">
    <source>
        <dbReference type="SAM" id="MobiDB-lite"/>
    </source>
</evidence>
<sequence length="214" mass="23579">MPEQPSSQAQENQSDPLLQERESSGLFTMIYIDQSYAVYNNYHNSQNQTTTETINSNNVSSTQARNSSLNGDARWTFRTDRNPGQFNHTASAQCFPSSPLAPNADQGHPIHTSARPSPSRSPQYPQSSSPMAGFPSPGVESTNPDWAEPGTSQRHREPPTSLRFGSDSIGRYHATSLGRSQDAPPANGVLASLPFFYMVACDLVHKPHWNLYQP</sequence>
<gene>
    <name evidence="2" type="ORF">H1R20_g9134</name>
</gene>
<keyword evidence="3" id="KW-1185">Reference proteome</keyword>
<dbReference type="AlphaFoldDB" id="A0A9W8J4B0"/>
<organism evidence="2 3">
    <name type="scientific">Candolleomyces eurysporus</name>
    <dbReference type="NCBI Taxonomy" id="2828524"/>
    <lineage>
        <taxon>Eukaryota</taxon>
        <taxon>Fungi</taxon>
        <taxon>Dikarya</taxon>
        <taxon>Basidiomycota</taxon>
        <taxon>Agaricomycotina</taxon>
        <taxon>Agaricomycetes</taxon>
        <taxon>Agaricomycetidae</taxon>
        <taxon>Agaricales</taxon>
        <taxon>Agaricineae</taxon>
        <taxon>Psathyrellaceae</taxon>
        <taxon>Candolleomyces</taxon>
    </lineage>
</organism>
<reference evidence="2" key="1">
    <citation type="submission" date="2022-06" db="EMBL/GenBank/DDBJ databases">
        <title>Genome Sequence of Candolleomyces eurysporus.</title>
        <authorList>
            <person name="Buettner E."/>
        </authorList>
    </citation>
    <scope>NUCLEOTIDE SEQUENCE</scope>
    <source>
        <strain evidence="2">VTCC 930004</strain>
    </source>
</reference>
<dbReference type="Proteomes" id="UP001140091">
    <property type="component" value="Unassembled WGS sequence"/>
</dbReference>
<proteinExistence type="predicted"/>
<feature type="non-terminal residue" evidence="2">
    <location>
        <position position="1"/>
    </location>
</feature>
<name>A0A9W8J4B0_9AGAR</name>
<dbReference type="EMBL" id="JANBPK010000948">
    <property type="protein sequence ID" value="KAJ2927962.1"/>
    <property type="molecule type" value="Genomic_DNA"/>
</dbReference>
<feature type="region of interest" description="Disordered" evidence="1">
    <location>
        <begin position="52"/>
        <end position="168"/>
    </location>
</feature>
<accession>A0A9W8J4B0</accession>
<feature type="compositionally biased region" description="Low complexity" evidence="1">
    <location>
        <begin position="113"/>
        <end position="130"/>
    </location>
</feature>
<evidence type="ECO:0000313" key="3">
    <source>
        <dbReference type="Proteomes" id="UP001140091"/>
    </source>
</evidence>